<keyword evidence="4 5" id="KW-0206">Cytoskeleton</keyword>
<dbReference type="GO" id="GO:0000930">
    <property type="term" value="C:gamma-tubulin complex"/>
    <property type="evidence" value="ECO:0007669"/>
    <property type="project" value="TreeGrafter"/>
</dbReference>
<keyword evidence="9" id="KW-1185">Reference proteome</keyword>
<dbReference type="GO" id="GO:0007020">
    <property type="term" value="P:microtubule nucleation"/>
    <property type="evidence" value="ECO:0007669"/>
    <property type="project" value="InterPro"/>
</dbReference>
<dbReference type="GO" id="GO:0043015">
    <property type="term" value="F:gamma-tubulin binding"/>
    <property type="evidence" value="ECO:0007669"/>
    <property type="project" value="InterPro"/>
</dbReference>
<dbReference type="OrthoDB" id="775571at2759"/>
<dbReference type="PANTHER" id="PTHR19302">
    <property type="entry name" value="GAMMA TUBULIN COMPLEX PROTEIN"/>
    <property type="match status" value="1"/>
</dbReference>
<evidence type="ECO:0000256" key="5">
    <source>
        <dbReference type="RuleBase" id="RU363050"/>
    </source>
</evidence>
<dbReference type="GO" id="GO:0000278">
    <property type="term" value="P:mitotic cell cycle"/>
    <property type="evidence" value="ECO:0007669"/>
    <property type="project" value="TreeGrafter"/>
</dbReference>
<keyword evidence="2 5" id="KW-0963">Cytoplasm</keyword>
<feature type="domain" description="Gamma tubulin complex component C-terminal" evidence="7">
    <location>
        <begin position="604"/>
        <end position="1040"/>
    </location>
</feature>
<dbReference type="GO" id="GO:0051321">
    <property type="term" value="P:meiotic cell cycle"/>
    <property type="evidence" value="ECO:0007669"/>
    <property type="project" value="TreeGrafter"/>
</dbReference>
<evidence type="ECO:0000259" key="7">
    <source>
        <dbReference type="Pfam" id="PF04130"/>
    </source>
</evidence>
<name>A0A0H2S735_9AGAM</name>
<dbReference type="InterPro" id="IPR040457">
    <property type="entry name" value="GCP_C"/>
</dbReference>
<proteinExistence type="inferred from homology"/>
<evidence type="ECO:0000256" key="4">
    <source>
        <dbReference type="ARBA" id="ARBA00023212"/>
    </source>
</evidence>
<dbReference type="STRING" id="27342.A0A0H2S735"/>
<dbReference type="GO" id="GO:0051225">
    <property type="term" value="P:spindle assembly"/>
    <property type="evidence" value="ECO:0007669"/>
    <property type="project" value="TreeGrafter"/>
</dbReference>
<feature type="compositionally biased region" description="Acidic residues" evidence="6">
    <location>
        <begin position="393"/>
        <end position="409"/>
    </location>
</feature>
<evidence type="ECO:0000256" key="2">
    <source>
        <dbReference type="ARBA" id="ARBA00022490"/>
    </source>
</evidence>
<comment type="similarity">
    <text evidence="1 5">Belongs to the TUBGCP family.</text>
</comment>
<sequence length="1047" mass="117290">MAMGFPEFEPLPEVTGADGLRLSKLPTLFTPFSVPFLEEKPQNPIIQRLQVRTTPPHPRDVLPKELLLLSEQLTENGGLSEEGELYDFWEEAARSERPSKGHIASWDTLRANDGRYLNEDSNSPFLSEQSVHVVSAARFHARPPLLNKTHRVRHVSSAELIQNLSAILLGCSSTIYIWDNSTQRFVMQKSSEEEEAYIFLDGMDEVVSKSYIKRFLEIGTHLRRLELLALHLRNIILPPSHNPATTYAFAHALSAVTVHMQNEMTKRLLDIRKRGTSRLADFWLNFENMQNAIGSIAKLCGRDSHLDAQAFPVLPHNSPSDLLSHIYRHLSDAQKLCGTRSSLAFGLLAYIITITSKPYLAHIAEEVGLEHGVMSSAQTKTTRTFQPHNDELAPGEEEESNGSNCDDDALDAHEQSSFPGFISSVIGEAIIRAKRSIHILHVAETSLWEDPRSTQESIKRRRLQWRWSEAELLQSDEEDACPLHLSNDYLAVHSEVEVSEVVPPNTRSYPTEIAKAFAAFDLEPGSHLVSATTAKQTEGQRVEAFLSRFPQSLPSITPTLPILAERILNPIVLQANALSRASLRIFFGDDPRNGGGGELLHFRSHVILLRSYLLTMGSSFRERLQNAIFSDKSPGEELDERSRAGLAKEARRQTRHPDVKQDSYPSPTWPWVVGLARGLMVNSQGEHQDWPPGGSDLSFFLRNVIMNSLEQVKNAEFSHLSTNDVSKLHEESSSYSDDNGFWDDVEARMGFAIRDLPTGSGTTKDKWMDPNSIEALDFLFMDYKPPRPLRTLISKEILSKYQRMFTFLIRLMRVQSAVRAVHRVARHSELRLFATNKPSRQLFEYFLFAAHGFLSALSSYVSNTAISGNIDAFLARVAAAESQSRSQSENEASENEHFEPLMFEDVHALADAHSKMLNDILSACLQRASQHAYGDLLTSCLEVLLEFCTLIGDLVSRRIDESETAAKLRVLWERWRGKVSVLAKALHKLADKGVASVHVSSVSHSALGIDGAPEKSLPVPAGGVEALADLLIRLDFSDWWKNLPLSK</sequence>
<evidence type="ECO:0000313" key="9">
    <source>
        <dbReference type="Proteomes" id="UP000053477"/>
    </source>
</evidence>
<dbReference type="Proteomes" id="UP000053477">
    <property type="component" value="Unassembled WGS sequence"/>
</dbReference>
<dbReference type="PANTHER" id="PTHR19302:SF70">
    <property type="entry name" value="GAMMA-TUBULIN COMPLEX COMPONENT 6"/>
    <property type="match status" value="1"/>
</dbReference>
<feature type="compositionally biased region" description="Basic and acidic residues" evidence="6">
    <location>
        <begin position="640"/>
        <end position="661"/>
    </location>
</feature>
<comment type="subcellular location">
    <subcellularLocation>
        <location evidence="5">Cytoplasm</location>
        <location evidence="5">Cytoskeleton</location>
        <location evidence="5">Microtubule organizing center</location>
    </subcellularLocation>
</comment>
<dbReference type="GO" id="GO:0051011">
    <property type="term" value="F:microtubule minus-end binding"/>
    <property type="evidence" value="ECO:0007669"/>
    <property type="project" value="TreeGrafter"/>
</dbReference>
<dbReference type="InParanoid" id="A0A0H2S735"/>
<keyword evidence="3 5" id="KW-0493">Microtubule</keyword>
<evidence type="ECO:0000256" key="1">
    <source>
        <dbReference type="ARBA" id="ARBA00010337"/>
    </source>
</evidence>
<evidence type="ECO:0000256" key="6">
    <source>
        <dbReference type="SAM" id="MobiDB-lite"/>
    </source>
</evidence>
<dbReference type="InterPro" id="IPR007259">
    <property type="entry name" value="GCP"/>
</dbReference>
<dbReference type="GO" id="GO:0031122">
    <property type="term" value="P:cytoplasmic microtubule organization"/>
    <property type="evidence" value="ECO:0007669"/>
    <property type="project" value="TreeGrafter"/>
</dbReference>
<evidence type="ECO:0000313" key="8">
    <source>
        <dbReference type="EMBL" id="KLO17438.1"/>
    </source>
</evidence>
<evidence type="ECO:0000256" key="3">
    <source>
        <dbReference type="ARBA" id="ARBA00022701"/>
    </source>
</evidence>
<dbReference type="Gene3D" id="1.20.120.1900">
    <property type="entry name" value="Gamma-tubulin complex, C-terminal domain"/>
    <property type="match status" value="1"/>
</dbReference>
<dbReference type="Pfam" id="PF04130">
    <property type="entry name" value="GCP_C_terminal"/>
    <property type="match status" value="1"/>
</dbReference>
<feature type="region of interest" description="Disordered" evidence="6">
    <location>
        <begin position="384"/>
        <end position="410"/>
    </location>
</feature>
<dbReference type="GO" id="GO:0000922">
    <property type="term" value="C:spindle pole"/>
    <property type="evidence" value="ECO:0007669"/>
    <property type="project" value="InterPro"/>
</dbReference>
<dbReference type="InterPro" id="IPR042241">
    <property type="entry name" value="GCP_C_sf"/>
</dbReference>
<protein>
    <recommendedName>
        <fullName evidence="5">Spindle pole body component</fullName>
    </recommendedName>
</protein>
<organism evidence="8 9">
    <name type="scientific">Schizopora paradoxa</name>
    <dbReference type="NCBI Taxonomy" id="27342"/>
    <lineage>
        <taxon>Eukaryota</taxon>
        <taxon>Fungi</taxon>
        <taxon>Dikarya</taxon>
        <taxon>Basidiomycota</taxon>
        <taxon>Agaricomycotina</taxon>
        <taxon>Agaricomycetes</taxon>
        <taxon>Hymenochaetales</taxon>
        <taxon>Schizoporaceae</taxon>
        <taxon>Schizopora</taxon>
    </lineage>
</organism>
<dbReference type="AlphaFoldDB" id="A0A0H2S735"/>
<dbReference type="EMBL" id="KQ085905">
    <property type="protein sequence ID" value="KLO17438.1"/>
    <property type="molecule type" value="Genomic_DNA"/>
</dbReference>
<dbReference type="GO" id="GO:0005816">
    <property type="term" value="C:spindle pole body"/>
    <property type="evidence" value="ECO:0007669"/>
    <property type="project" value="UniProtKB-ARBA"/>
</dbReference>
<gene>
    <name evidence="8" type="ORF">SCHPADRAFT_846666</name>
</gene>
<feature type="region of interest" description="Disordered" evidence="6">
    <location>
        <begin position="633"/>
        <end position="665"/>
    </location>
</feature>
<accession>A0A0H2S735</accession>
<dbReference type="GO" id="GO:0005874">
    <property type="term" value="C:microtubule"/>
    <property type="evidence" value="ECO:0007669"/>
    <property type="project" value="UniProtKB-KW"/>
</dbReference>
<reference evidence="8 9" key="1">
    <citation type="submission" date="2015-04" db="EMBL/GenBank/DDBJ databases">
        <title>Complete genome sequence of Schizopora paradoxa KUC8140, a cosmopolitan wood degrader in East Asia.</title>
        <authorList>
            <consortium name="DOE Joint Genome Institute"/>
            <person name="Min B."/>
            <person name="Park H."/>
            <person name="Jang Y."/>
            <person name="Kim J.-J."/>
            <person name="Kim K.H."/>
            <person name="Pangilinan J."/>
            <person name="Lipzen A."/>
            <person name="Riley R."/>
            <person name="Grigoriev I.V."/>
            <person name="Spatafora J.W."/>
            <person name="Choi I.-G."/>
        </authorList>
    </citation>
    <scope>NUCLEOTIDE SEQUENCE [LARGE SCALE GENOMIC DNA]</scope>
    <source>
        <strain evidence="8 9">KUC8140</strain>
    </source>
</reference>